<dbReference type="OrthoDB" id="4350505at2"/>
<proteinExistence type="predicted"/>
<dbReference type="RefSeq" id="WP_110667807.1">
    <property type="nucleotide sequence ID" value="NZ_PYBW01000030.1"/>
</dbReference>
<accession>A0A2V4NP08</accession>
<evidence type="ECO:0000313" key="3">
    <source>
        <dbReference type="Proteomes" id="UP000248039"/>
    </source>
</evidence>
<organism evidence="2 3">
    <name type="scientific">Streptomyces tateyamensis</name>
    <dbReference type="NCBI Taxonomy" id="565073"/>
    <lineage>
        <taxon>Bacteria</taxon>
        <taxon>Bacillati</taxon>
        <taxon>Actinomycetota</taxon>
        <taxon>Actinomycetes</taxon>
        <taxon>Kitasatosporales</taxon>
        <taxon>Streptomycetaceae</taxon>
        <taxon>Streptomyces</taxon>
    </lineage>
</organism>
<dbReference type="Proteomes" id="UP000248039">
    <property type="component" value="Unassembled WGS sequence"/>
</dbReference>
<sequence>MSDTRPTGPQYVALVTEGGYRIHATITLDWEIGAALYRIPELGGTITVGWESGHYYTRCCDGNAIQITYGKPDRSPFTKHYQDAPTVYGVRLADQAVFHPESMSPTNHRWLIVRREIGGHYSPSAPEGTQRRTAAIVHAITQHMLSRPWADELRRAHDEQQAPARHRHHQRTITELEDEAAKLQEKITQEKTRAAVQAIVIEEAASRAGGAQAPPALLAQHQHQHQHQQLAA</sequence>
<keyword evidence="3" id="KW-1185">Reference proteome</keyword>
<evidence type="ECO:0000313" key="2">
    <source>
        <dbReference type="EMBL" id="PYC82610.1"/>
    </source>
</evidence>
<reference evidence="2 3" key="1">
    <citation type="submission" date="2018-03" db="EMBL/GenBank/DDBJ databases">
        <title>Bioinformatic expansion and discovery of thiopeptide antibiotics.</title>
        <authorList>
            <person name="Schwalen C.J."/>
            <person name="Hudson G.A."/>
            <person name="Mitchell D.A."/>
        </authorList>
    </citation>
    <scope>NUCLEOTIDE SEQUENCE [LARGE SCALE GENOMIC DNA]</scope>
    <source>
        <strain evidence="2 3">ATCC 21389</strain>
    </source>
</reference>
<name>A0A2V4NP08_9ACTN</name>
<protein>
    <submittedName>
        <fullName evidence="2">Uncharacterized protein</fullName>
    </submittedName>
</protein>
<dbReference type="EMBL" id="PYBW01000030">
    <property type="protein sequence ID" value="PYC82610.1"/>
    <property type="molecule type" value="Genomic_DNA"/>
</dbReference>
<comment type="caution">
    <text evidence="2">The sequence shown here is derived from an EMBL/GenBank/DDBJ whole genome shotgun (WGS) entry which is preliminary data.</text>
</comment>
<keyword evidence="1" id="KW-0175">Coiled coil</keyword>
<gene>
    <name evidence="2" type="ORF">C7C46_09615</name>
</gene>
<dbReference type="AlphaFoldDB" id="A0A2V4NP08"/>
<evidence type="ECO:0000256" key="1">
    <source>
        <dbReference type="SAM" id="Coils"/>
    </source>
</evidence>
<feature type="coiled-coil region" evidence="1">
    <location>
        <begin position="166"/>
        <end position="193"/>
    </location>
</feature>